<organism evidence="2 3">
    <name type="scientific">Granulicatella balaenopterae</name>
    <dbReference type="NCBI Taxonomy" id="137733"/>
    <lineage>
        <taxon>Bacteria</taxon>
        <taxon>Bacillati</taxon>
        <taxon>Bacillota</taxon>
        <taxon>Bacilli</taxon>
        <taxon>Lactobacillales</taxon>
        <taxon>Carnobacteriaceae</taxon>
        <taxon>Granulicatella</taxon>
    </lineage>
</organism>
<dbReference type="EMBL" id="FOGF01000028">
    <property type="protein sequence ID" value="SER24464.1"/>
    <property type="molecule type" value="Genomic_DNA"/>
</dbReference>
<sequence>MDKNKSNIDTDKSIKQLEEENEFLRIENAYLKEIRRLNLESDAKMKMNSKRK</sequence>
<dbReference type="STRING" id="137733.SAMN05421767_1284"/>
<evidence type="ECO:0000313" key="2">
    <source>
        <dbReference type="EMBL" id="SER24464.1"/>
    </source>
</evidence>
<keyword evidence="1" id="KW-0175">Coiled coil</keyword>
<protein>
    <submittedName>
        <fullName evidence="2">Transposase</fullName>
    </submittedName>
</protein>
<accession>A0A1H9ML86</accession>
<reference evidence="2 3" key="1">
    <citation type="submission" date="2016-10" db="EMBL/GenBank/DDBJ databases">
        <authorList>
            <person name="de Groot N.N."/>
        </authorList>
    </citation>
    <scope>NUCLEOTIDE SEQUENCE [LARGE SCALE GENOMIC DNA]</scope>
    <source>
        <strain evidence="2 3">DSM 15827</strain>
    </source>
</reference>
<gene>
    <name evidence="2" type="ORF">SAMN05421767_1284</name>
</gene>
<dbReference type="AlphaFoldDB" id="A0A1H9ML86"/>
<evidence type="ECO:0000313" key="3">
    <source>
        <dbReference type="Proteomes" id="UP000198556"/>
    </source>
</evidence>
<proteinExistence type="predicted"/>
<name>A0A1H9ML86_9LACT</name>
<feature type="coiled-coil region" evidence="1">
    <location>
        <begin position="7"/>
        <end position="34"/>
    </location>
</feature>
<dbReference type="Proteomes" id="UP000198556">
    <property type="component" value="Unassembled WGS sequence"/>
</dbReference>
<evidence type="ECO:0000256" key="1">
    <source>
        <dbReference type="SAM" id="Coils"/>
    </source>
</evidence>
<keyword evidence="3" id="KW-1185">Reference proteome</keyword>